<feature type="domain" description="Glycosyl hydrolase family 32 N-terminal" evidence="10">
    <location>
        <begin position="23"/>
        <end position="328"/>
    </location>
</feature>
<dbReference type="InterPro" id="IPR023296">
    <property type="entry name" value="Glyco_hydro_beta-prop_sf"/>
</dbReference>
<keyword evidence="5 8" id="KW-0378">Hydrolase</keyword>
<dbReference type="Pfam" id="PF08244">
    <property type="entry name" value="Glyco_hydro_32C"/>
    <property type="match status" value="1"/>
</dbReference>
<dbReference type="GO" id="GO:0005737">
    <property type="term" value="C:cytoplasm"/>
    <property type="evidence" value="ECO:0007669"/>
    <property type="project" value="UniProtKB-SubCell"/>
</dbReference>
<reference evidence="12 13" key="1">
    <citation type="submission" date="2020-07" db="EMBL/GenBank/DDBJ databases">
        <title>Description of Limosilactobacillus balticus sp. nov., Limosilactobacillus agrestis sp. nov., Limosilactobacillus albertensis sp. nov., Limosilactobacillus rudii sp. nov., Limosilactobacillus fastidiosus sp. nov., five novel Limosilactobacillus species isolated from the vertebrate gastrointestinal tract, and proposal of 6 subspecies of Limosilactobacillus reuteri adapted to the gastrointestinal tract of specific vertebrate hosts.</title>
        <authorList>
            <person name="Li F."/>
            <person name="Cheng C."/>
            <person name="Zheng J."/>
            <person name="Quevedo R.M."/>
            <person name="Li J."/>
            <person name="Roos S."/>
            <person name="Gaenzle M.G."/>
            <person name="Walter J."/>
        </authorList>
    </citation>
    <scope>NUCLEOTIDE SEQUENCE [LARGE SCALE GENOMIC DNA]</scope>
    <source>
        <strain evidence="12 13">STM2_1</strain>
    </source>
</reference>
<dbReference type="Proteomes" id="UP000517106">
    <property type="component" value="Unassembled WGS sequence"/>
</dbReference>
<comment type="caution">
    <text evidence="12">The sequence shown here is derived from an EMBL/GenBank/DDBJ whole genome shotgun (WGS) entry which is preliminary data.</text>
</comment>
<evidence type="ECO:0000259" key="10">
    <source>
        <dbReference type="Pfam" id="PF00251"/>
    </source>
</evidence>
<comment type="catalytic activity">
    <reaction evidence="8">
        <text>Hydrolysis of terminal non-reducing beta-D-fructofuranoside residues in beta-D-fructofuranosides.</text>
        <dbReference type="EC" id="3.2.1.26"/>
    </reaction>
</comment>
<evidence type="ECO:0000256" key="2">
    <source>
        <dbReference type="ARBA" id="ARBA00009902"/>
    </source>
</evidence>
<dbReference type="InterPro" id="IPR006232">
    <property type="entry name" value="Suc6P_hydrolase"/>
</dbReference>
<dbReference type="PANTHER" id="PTHR43101">
    <property type="entry name" value="BETA-FRUCTOSIDASE"/>
    <property type="match status" value="1"/>
</dbReference>
<sequence>MANKLDQTKFIQITNNRYRQRYHITTPGGWLNDPNGLCFFKGYYHVFYQYHPYSAEWGPMHWGHVRSKDLLHWEQLPTALVPGDKEDSGGCFSGSAIVKDDRLYLFYTGHNYYQDNDTDHFYENQNMAYSDDGITFHKYSQNPIITTPTDNTQHFRDPKVWQYDSEYYMVIGSQSKSNHLGRILLYKSSDLINWKSCGPIACSKGKETEGWMWECPDMFELNGQNVLICSPMGIKAQKKTFLNLSQVCYSIGELNYQQAAFSGTAFKEVDQGHNFYATQTMLTPDGRRILIGWMSPFEEKMDEQADGWAGSLTLPRELILENNCLKSRPIKELQQLRTATILDKEIVLTGNKQLSVTDPQHTEYLFKVKNETPQTFAWQINDANGTIIKLAVRHNQVTLFRRGKNDQYRYATLTTPLTDIHIFVDTSSVEFFINDGAVSFTERYYTTRKITTSISSNNCTLHGNIYTLGEDD</sequence>
<dbReference type="SUPFAM" id="SSF49899">
    <property type="entry name" value="Concanavalin A-like lectins/glucanases"/>
    <property type="match status" value="1"/>
</dbReference>
<dbReference type="Gene3D" id="2.115.10.20">
    <property type="entry name" value="Glycosyl hydrolase domain, family 43"/>
    <property type="match status" value="1"/>
</dbReference>
<dbReference type="SUPFAM" id="SSF75005">
    <property type="entry name" value="Arabinanase/levansucrase/invertase"/>
    <property type="match status" value="1"/>
</dbReference>
<comment type="subcellular location">
    <subcellularLocation>
        <location evidence="9">Cytoplasm</location>
    </subcellularLocation>
</comment>
<keyword evidence="9" id="KW-0119">Carbohydrate metabolism</keyword>
<keyword evidence="13" id="KW-1185">Reference proteome</keyword>
<dbReference type="InterPro" id="IPR013148">
    <property type="entry name" value="Glyco_hydro_32_N"/>
</dbReference>
<evidence type="ECO:0000259" key="11">
    <source>
        <dbReference type="Pfam" id="PF08244"/>
    </source>
</evidence>
<dbReference type="CDD" id="cd08996">
    <property type="entry name" value="GH32_FFase"/>
    <property type="match status" value="1"/>
</dbReference>
<evidence type="ECO:0000313" key="12">
    <source>
        <dbReference type="EMBL" id="MBB1098497.1"/>
    </source>
</evidence>
<accession>A0A7W3UMX5</accession>
<evidence type="ECO:0000313" key="13">
    <source>
        <dbReference type="Proteomes" id="UP000517106"/>
    </source>
</evidence>
<evidence type="ECO:0000256" key="6">
    <source>
        <dbReference type="ARBA" id="ARBA00023295"/>
    </source>
</evidence>
<evidence type="ECO:0000256" key="7">
    <source>
        <dbReference type="ARBA" id="ARBA00033367"/>
    </source>
</evidence>
<feature type="domain" description="Glycosyl hydrolase family 32 C-terminal" evidence="11">
    <location>
        <begin position="364"/>
        <end position="451"/>
    </location>
</feature>
<dbReference type="NCBIfam" id="TIGR01322">
    <property type="entry name" value="scrB_fam"/>
    <property type="match status" value="1"/>
</dbReference>
<dbReference type="GO" id="GO:0005985">
    <property type="term" value="P:sucrose metabolic process"/>
    <property type="evidence" value="ECO:0007669"/>
    <property type="project" value="UniProtKB-UniPathway"/>
</dbReference>
<dbReference type="InterPro" id="IPR013320">
    <property type="entry name" value="ConA-like_dom_sf"/>
</dbReference>
<dbReference type="Pfam" id="PF00251">
    <property type="entry name" value="Glyco_hydro_32N"/>
    <property type="match status" value="1"/>
</dbReference>
<organism evidence="12 13">
    <name type="scientific">Limosilactobacillus rudii</name>
    <dbReference type="NCBI Taxonomy" id="2759755"/>
    <lineage>
        <taxon>Bacteria</taxon>
        <taxon>Bacillati</taxon>
        <taxon>Bacillota</taxon>
        <taxon>Bacilli</taxon>
        <taxon>Lactobacillales</taxon>
        <taxon>Lactobacillaceae</taxon>
        <taxon>Limosilactobacillus</taxon>
    </lineage>
</organism>
<dbReference type="Gene3D" id="2.60.120.560">
    <property type="entry name" value="Exo-inulinase, domain 1"/>
    <property type="match status" value="1"/>
</dbReference>
<dbReference type="InterPro" id="IPR013189">
    <property type="entry name" value="Glyco_hydro_32_C"/>
</dbReference>
<dbReference type="AlphaFoldDB" id="A0A7W3UMX5"/>
<evidence type="ECO:0000256" key="5">
    <source>
        <dbReference type="ARBA" id="ARBA00022801"/>
    </source>
</evidence>
<evidence type="ECO:0000256" key="9">
    <source>
        <dbReference type="RuleBase" id="RU365015"/>
    </source>
</evidence>
<dbReference type="PANTHER" id="PTHR43101:SF1">
    <property type="entry name" value="BETA-FRUCTOSIDASE"/>
    <property type="match status" value="1"/>
</dbReference>
<evidence type="ECO:0000256" key="4">
    <source>
        <dbReference type="ARBA" id="ARBA00019623"/>
    </source>
</evidence>
<evidence type="ECO:0000256" key="8">
    <source>
        <dbReference type="RuleBase" id="RU362110"/>
    </source>
</evidence>
<keyword evidence="9" id="KW-0963">Cytoplasm</keyword>
<keyword evidence="6 8" id="KW-0326">Glycosidase</keyword>
<dbReference type="RefSeq" id="WP_182597201.1">
    <property type="nucleotide sequence ID" value="NZ_JACIVA010000061.1"/>
</dbReference>
<dbReference type="SMART" id="SM00640">
    <property type="entry name" value="Glyco_32"/>
    <property type="match status" value="1"/>
</dbReference>
<gene>
    <name evidence="12" type="ORF">H5S09_11260</name>
</gene>
<evidence type="ECO:0000256" key="3">
    <source>
        <dbReference type="ARBA" id="ARBA00012758"/>
    </source>
</evidence>
<dbReference type="InterPro" id="IPR001362">
    <property type="entry name" value="Glyco_hydro_32"/>
</dbReference>
<comment type="pathway">
    <text evidence="1 9">Glycan biosynthesis; sucrose metabolism.</text>
</comment>
<comment type="similarity">
    <text evidence="2 8">Belongs to the glycosyl hydrolase 32 family.</text>
</comment>
<dbReference type="UniPathway" id="UPA00238"/>
<dbReference type="EC" id="3.2.1.26" evidence="3 8"/>
<dbReference type="InterPro" id="IPR051214">
    <property type="entry name" value="GH32_Enzymes"/>
</dbReference>
<evidence type="ECO:0000256" key="1">
    <source>
        <dbReference type="ARBA" id="ARBA00004914"/>
    </source>
</evidence>
<dbReference type="EMBL" id="JACIVA010000061">
    <property type="protein sequence ID" value="MBB1098497.1"/>
    <property type="molecule type" value="Genomic_DNA"/>
</dbReference>
<proteinExistence type="inferred from homology"/>
<name>A0A7W3UMX5_9LACO</name>
<dbReference type="GO" id="GO:0004564">
    <property type="term" value="F:beta-fructofuranosidase activity"/>
    <property type="evidence" value="ECO:0007669"/>
    <property type="project" value="UniProtKB-EC"/>
</dbReference>
<protein>
    <recommendedName>
        <fullName evidence="4 8">Sucrose-6-phosphate hydrolase</fullName>
        <ecNumber evidence="3 8">3.2.1.26</ecNumber>
    </recommendedName>
    <alternativeName>
        <fullName evidence="7 9">Invertase</fullName>
    </alternativeName>
</protein>
<comment type="function">
    <text evidence="9">Enables the bacterium to metabolize sucrose as a sole carbon source.</text>
</comment>